<sequence length="1006" mass="111546">MRLSTLLSQLVLSSLAAAAAVRGRRFGPFQVISDAEKRDAYQNVVTWDAHSLFIRGERAMIYSGEFHPFRLPVPTLWLDVFQKVKALGFNTVSFYVDWALVEAKEGEYRAEGIFDLDPFFKAAETAGIFLIARPGPYINAEVAGGGFPGRLQRLAGELRTKSPDFLNATENYMSNIVPLIAEYQITRGGPVILYQAENEYSISNGRVPFPDGEYMQAVIDQARRLGIEVPIVNNDASKDGHNRPGTGAGEVDIYGYDAYPLGFDCSNPSNWRNDALPGDYYEVHMRNSPNTPFLINEFGGGSYDPYGGVGYDKCAALTNHEYERVFNKGTLTGGIGILSIYMLFGGTNWGNLGHSRGYTSYDYGSAIREDRYLDREKYSELKLEAHFNRASPGYLLTTPGDLSTTAYTDNPNIAVTPLQSNGTGDFYVVRHSDYWLTTSASYKLRLPTSNGTLTVPQTEGRLTLPGRDSKIHVTNYPVGNYIMQYCTAEIFTWQRAGDGTTLILYGGLGEFHELAFQDSKQVTQVEGKNVKASSSSVRTLVSWTVETERQAVQVDDLTIYLVDRNSAYNYWAPILPSSKYGNFGSSVMNPDAVIINGPYLVRSADVSGSTLNIQADFNKTANIEVIGAPKGVDKLSVNGQIVSFTETRQGNWYADLTIQFPDIELPDLKSLDWMSIDSLPELQKGYNDSRWTRAQNFTRNSAWPLSTPVSLYGGDYGYNTGTMLFRGRFRATGKENSLFLRTMGGLAFASSVWLDGKFLGASLAQANNDDANSTYTIPSLNPGTVHVLTVVVDNMGLNQDFIIGDEDMKRPRGIMSYSLTTSSGDQTNIYSWKITGNLGGENYKDYFRGPLNEGGLFFERQGYHQPDPPTQKFSRSTPFEQHDGAGVQFYTAKFDLRLPAKDYDIPLSFVFDNSTSSQHYHGFLYVNGFQFGKYINYLGPQTSFPVPEGILNYDGDNWVGLAVWALDATGVAVPGLSLAARQPVLTGRQPVELLASPKWERRPDAY</sequence>
<evidence type="ECO:0000313" key="13">
    <source>
        <dbReference type="Proteomes" id="UP000315783"/>
    </source>
</evidence>
<dbReference type="InterPro" id="IPR025972">
    <property type="entry name" value="BetaGal_dom3"/>
</dbReference>
<comment type="caution">
    <text evidence="12">The sequence shown here is derived from an EMBL/GenBank/DDBJ whole genome shotgun (WGS) entry which is preliminary data.</text>
</comment>
<dbReference type="EMBL" id="SPUK01000001">
    <property type="protein sequence ID" value="TQW01270.1"/>
    <property type="molecule type" value="Genomic_DNA"/>
</dbReference>
<evidence type="ECO:0000256" key="8">
    <source>
        <dbReference type="RuleBase" id="RU000675"/>
    </source>
</evidence>
<comment type="similarity">
    <text evidence="2 9">Belongs to the glycosyl hydrolase 35 family.</text>
</comment>
<dbReference type="Pfam" id="PF01301">
    <property type="entry name" value="Glyco_hydro_35"/>
    <property type="match status" value="1"/>
</dbReference>
<dbReference type="OrthoDB" id="1657402at2759"/>
<dbReference type="InterPro" id="IPR008979">
    <property type="entry name" value="Galactose-bd-like_sf"/>
</dbReference>
<evidence type="ECO:0000256" key="5">
    <source>
        <dbReference type="ARBA" id="ARBA00022801"/>
    </source>
</evidence>
<evidence type="ECO:0000256" key="10">
    <source>
        <dbReference type="SAM" id="SignalP"/>
    </source>
</evidence>
<dbReference type="SUPFAM" id="SSF49785">
    <property type="entry name" value="Galactose-binding domain-like"/>
    <property type="match status" value="2"/>
</dbReference>
<evidence type="ECO:0000259" key="11">
    <source>
        <dbReference type="SMART" id="SM01029"/>
    </source>
</evidence>
<dbReference type="Gene3D" id="2.60.390.10">
    <property type="entry name" value="Beta-galactosidase, domain 3"/>
    <property type="match status" value="1"/>
</dbReference>
<dbReference type="InterPro" id="IPR001944">
    <property type="entry name" value="Glycoside_Hdrlase_35"/>
</dbReference>
<dbReference type="EC" id="3.2.1.23" evidence="3 8"/>
<dbReference type="InterPro" id="IPR018954">
    <property type="entry name" value="Betagal_dom2"/>
</dbReference>
<accession>A0A545VHZ6</accession>
<dbReference type="GO" id="GO:0005975">
    <property type="term" value="P:carbohydrate metabolic process"/>
    <property type="evidence" value="ECO:0007669"/>
    <property type="project" value="InterPro"/>
</dbReference>
<dbReference type="SUPFAM" id="SSF51445">
    <property type="entry name" value="(Trans)glycosidases"/>
    <property type="match status" value="1"/>
</dbReference>
<evidence type="ECO:0000256" key="6">
    <source>
        <dbReference type="ARBA" id="ARBA00023180"/>
    </source>
</evidence>
<dbReference type="InterPro" id="IPR025300">
    <property type="entry name" value="BetaGal_jelly_roll_dom"/>
</dbReference>
<keyword evidence="6" id="KW-0325">Glycoprotein</keyword>
<dbReference type="Pfam" id="PF13364">
    <property type="entry name" value="BetaGal_ABD2"/>
    <property type="match status" value="2"/>
</dbReference>
<organism evidence="12 13">
    <name type="scientific">Cordyceps javanica</name>
    <dbReference type="NCBI Taxonomy" id="43265"/>
    <lineage>
        <taxon>Eukaryota</taxon>
        <taxon>Fungi</taxon>
        <taxon>Dikarya</taxon>
        <taxon>Ascomycota</taxon>
        <taxon>Pezizomycotina</taxon>
        <taxon>Sordariomycetes</taxon>
        <taxon>Hypocreomycetidae</taxon>
        <taxon>Hypocreales</taxon>
        <taxon>Cordycipitaceae</taxon>
        <taxon>Cordyceps</taxon>
    </lineage>
</organism>
<evidence type="ECO:0000256" key="3">
    <source>
        <dbReference type="ARBA" id="ARBA00012756"/>
    </source>
</evidence>
<gene>
    <name evidence="12" type="ORF">IF1G_01201</name>
</gene>
<dbReference type="InterPro" id="IPR036833">
    <property type="entry name" value="BetaGal_dom3_sf"/>
</dbReference>
<dbReference type="InterPro" id="IPR017853">
    <property type="entry name" value="GH"/>
</dbReference>
<dbReference type="InterPro" id="IPR031330">
    <property type="entry name" value="Gly_Hdrlase_35_cat"/>
</dbReference>
<evidence type="ECO:0000256" key="9">
    <source>
        <dbReference type="RuleBase" id="RU003679"/>
    </source>
</evidence>
<name>A0A545VHZ6_9HYPO</name>
<feature type="chain" id="PRO_5021884964" description="Beta-galactosidase" evidence="10">
    <location>
        <begin position="19"/>
        <end position="1006"/>
    </location>
</feature>
<feature type="signal peptide" evidence="10">
    <location>
        <begin position="1"/>
        <end position="18"/>
    </location>
</feature>
<dbReference type="Gene3D" id="3.20.20.80">
    <property type="entry name" value="Glycosidases"/>
    <property type="match status" value="1"/>
</dbReference>
<dbReference type="SUPFAM" id="SSF51011">
    <property type="entry name" value="Glycosyl hydrolase domain"/>
    <property type="match status" value="1"/>
</dbReference>
<keyword evidence="5 8" id="KW-0378">Hydrolase</keyword>
<keyword evidence="4 10" id="KW-0732">Signal</keyword>
<dbReference type="FunFam" id="3.20.20.80:FF:000040">
    <property type="entry name" value="Beta-galactosidase A"/>
    <property type="match status" value="1"/>
</dbReference>
<comment type="catalytic activity">
    <reaction evidence="1 8">
        <text>Hydrolysis of terminal non-reducing beta-D-galactose residues in beta-D-galactosides.</text>
        <dbReference type="EC" id="3.2.1.23"/>
    </reaction>
</comment>
<dbReference type="PROSITE" id="PS01182">
    <property type="entry name" value="GLYCOSYL_HYDROL_F35"/>
    <property type="match status" value="1"/>
</dbReference>
<dbReference type="PRINTS" id="PR00742">
    <property type="entry name" value="GLHYDRLASE35"/>
</dbReference>
<proteinExistence type="inferred from homology"/>
<keyword evidence="13" id="KW-1185">Reference proteome</keyword>
<dbReference type="FunFam" id="2.102.20.10:FF:000001">
    <property type="entry name" value="Beta-galactosidase A"/>
    <property type="match status" value="1"/>
</dbReference>
<evidence type="ECO:0000256" key="7">
    <source>
        <dbReference type="ARBA" id="ARBA00023295"/>
    </source>
</evidence>
<evidence type="ECO:0000256" key="2">
    <source>
        <dbReference type="ARBA" id="ARBA00009809"/>
    </source>
</evidence>
<dbReference type="GO" id="GO:0004565">
    <property type="term" value="F:beta-galactosidase activity"/>
    <property type="evidence" value="ECO:0007669"/>
    <property type="project" value="UniProtKB-EC"/>
</dbReference>
<evidence type="ECO:0000256" key="1">
    <source>
        <dbReference type="ARBA" id="ARBA00001412"/>
    </source>
</evidence>
<dbReference type="Gene3D" id="2.60.120.260">
    <property type="entry name" value="Galactose-binding domain-like"/>
    <property type="match status" value="2"/>
</dbReference>
<protein>
    <recommendedName>
        <fullName evidence="3 8">Beta-galactosidase</fullName>
        <ecNumber evidence="3 8">3.2.1.23</ecNumber>
    </recommendedName>
</protein>
<dbReference type="SUPFAM" id="SSF117100">
    <property type="entry name" value="Beta-galactosidase LacA, domain 3"/>
    <property type="match status" value="1"/>
</dbReference>
<reference evidence="12 13" key="1">
    <citation type="journal article" date="2019" name="Appl. Microbiol. Biotechnol.">
        <title>Genome sequence of Isaria javanica and comparative genome analysis insights into family S53 peptidase evolution in fungal entomopathogens.</title>
        <authorList>
            <person name="Lin R."/>
            <person name="Zhang X."/>
            <person name="Xin B."/>
            <person name="Zou M."/>
            <person name="Gao Y."/>
            <person name="Qin F."/>
            <person name="Hu Q."/>
            <person name="Xie B."/>
            <person name="Cheng X."/>
        </authorList>
    </citation>
    <scope>NUCLEOTIDE SEQUENCE [LARGE SCALE GENOMIC DNA]</scope>
    <source>
        <strain evidence="12 13">IJ1G</strain>
    </source>
</reference>
<dbReference type="Proteomes" id="UP000315783">
    <property type="component" value="Unassembled WGS sequence"/>
</dbReference>
<dbReference type="Pfam" id="PF10435">
    <property type="entry name" value="BetaGal_dom2"/>
    <property type="match status" value="1"/>
</dbReference>
<dbReference type="InterPro" id="IPR019801">
    <property type="entry name" value="Glyco_hydro_35_CS"/>
</dbReference>
<feature type="domain" description="Beta-galactosidase" evidence="11">
    <location>
        <begin position="394"/>
        <end position="570"/>
    </location>
</feature>
<dbReference type="FunFam" id="2.60.120.260:FF:000065">
    <property type="entry name" value="Beta-galactosidase A"/>
    <property type="match status" value="1"/>
</dbReference>
<dbReference type="Pfam" id="PF13363">
    <property type="entry name" value="BetaGal_dom3"/>
    <property type="match status" value="1"/>
</dbReference>
<keyword evidence="7 8" id="KW-0326">Glycosidase</keyword>
<dbReference type="PANTHER" id="PTHR23421">
    <property type="entry name" value="BETA-GALACTOSIDASE RELATED"/>
    <property type="match status" value="1"/>
</dbReference>
<dbReference type="STRING" id="43265.A0A545VHZ6"/>
<dbReference type="InterPro" id="IPR037110">
    <property type="entry name" value="Betagal_dom2_sf"/>
</dbReference>
<dbReference type="AlphaFoldDB" id="A0A545VHZ6"/>
<evidence type="ECO:0000256" key="4">
    <source>
        <dbReference type="ARBA" id="ARBA00022729"/>
    </source>
</evidence>
<evidence type="ECO:0000313" key="12">
    <source>
        <dbReference type="EMBL" id="TQW01270.1"/>
    </source>
</evidence>
<dbReference type="Gene3D" id="2.102.20.10">
    <property type="entry name" value="Beta-galactosidase, domain 2"/>
    <property type="match status" value="1"/>
</dbReference>
<dbReference type="SMART" id="SM01029">
    <property type="entry name" value="BetaGal_dom2"/>
    <property type="match status" value="1"/>
</dbReference>